<dbReference type="AlphaFoldDB" id="A0A1H9II03"/>
<dbReference type="CDD" id="cd08645">
    <property type="entry name" value="FMT_core_GART"/>
    <property type="match status" value="1"/>
</dbReference>
<dbReference type="NCBIfam" id="TIGR00639">
    <property type="entry name" value="PurN"/>
    <property type="match status" value="1"/>
</dbReference>
<gene>
    <name evidence="4" type="primary">purN</name>
    <name evidence="6" type="ORF">SAMN04488038_11046</name>
</gene>
<dbReference type="SUPFAM" id="SSF53328">
    <property type="entry name" value="Formyltransferase"/>
    <property type="match status" value="1"/>
</dbReference>
<comment type="caution">
    <text evidence="4">Lacks conserved residue(s) required for the propagation of feature annotation.</text>
</comment>
<dbReference type="InterPro" id="IPR036477">
    <property type="entry name" value="Formyl_transf_N_sf"/>
</dbReference>
<protein>
    <recommendedName>
        <fullName evidence="4">Phosphoribosylglycinamide formyltransferase</fullName>
        <ecNumber evidence="4">2.1.2.2</ecNumber>
    </recommendedName>
    <alternativeName>
        <fullName evidence="4">5'-phosphoribosylglycinamide transformylase</fullName>
    </alternativeName>
    <alternativeName>
        <fullName evidence="4">GAR transformylase</fullName>
        <shortName evidence="4">GART</shortName>
    </alternativeName>
</protein>
<dbReference type="PANTHER" id="PTHR43369:SF2">
    <property type="entry name" value="PHOSPHORIBOSYLGLYCINAMIDE FORMYLTRANSFERASE"/>
    <property type="match status" value="1"/>
</dbReference>
<keyword evidence="2 4" id="KW-0808">Transferase</keyword>
<reference evidence="6 7" key="1">
    <citation type="submission" date="2016-10" db="EMBL/GenBank/DDBJ databases">
        <authorList>
            <person name="de Groot N.N."/>
        </authorList>
    </citation>
    <scope>NUCLEOTIDE SEQUENCE [LARGE SCALE GENOMIC DNA]</scope>
    <source>
        <strain evidence="6 7">DSM 25927</strain>
    </source>
</reference>
<evidence type="ECO:0000313" key="7">
    <source>
        <dbReference type="Proteomes" id="UP000199233"/>
    </source>
</evidence>
<dbReference type="OrthoDB" id="9806170at2"/>
<sequence>MSARIAVLISGEGRNLQALIEACAAQRIDGEIVLVLSNRAQARGLLRAQQAGIATATLAHRDYASREDFDAAMLRVLAEARPDFVVLAGFMRILTPAFIRAYAGRLLNIHPSLLPRHPGLNTHQAVIDAGETEHGATVHFVTEELDGGPRIIQGQFKRRIEDDAEALAERVMQEVELKIYPQAVAWMARGELTMADDGRVSLRGKMLGEPLSLTDLETEFR</sequence>
<dbReference type="InterPro" id="IPR002376">
    <property type="entry name" value="Formyl_transf_N"/>
</dbReference>
<dbReference type="Proteomes" id="UP000199233">
    <property type="component" value="Unassembled WGS sequence"/>
</dbReference>
<proteinExistence type="inferred from homology"/>
<dbReference type="EC" id="2.1.2.2" evidence="4"/>
<dbReference type="EMBL" id="FOFS01000010">
    <property type="protein sequence ID" value="SEQ74243.1"/>
    <property type="molecule type" value="Genomic_DNA"/>
</dbReference>
<comment type="function">
    <text evidence="4">Catalyzes the transfer of a formyl group from 10-formyltetrahydrofolate to 5-phospho-ribosyl-glycinamide (GAR), producing 5-phospho-ribosyl-N-formylglycinamide (FGAR) and tetrahydrofolate.</text>
</comment>
<dbReference type="UniPathway" id="UPA00074">
    <property type="reaction ID" value="UER00126"/>
</dbReference>
<name>A0A1H9II03_9GAMM</name>
<dbReference type="PANTHER" id="PTHR43369">
    <property type="entry name" value="PHOSPHORIBOSYLGLYCINAMIDE FORMYLTRANSFERASE"/>
    <property type="match status" value="1"/>
</dbReference>
<dbReference type="InterPro" id="IPR004607">
    <property type="entry name" value="GART"/>
</dbReference>
<dbReference type="GO" id="GO:0004644">
    <property type="term" value="F:phosphoribosylglycinamide formyltransferase activity"/>
    <property type="evidence" value="ECO:0007669"/>
    <property type="project" value="UniProtKB-UniRule"/>
</dbReference>
<evidence type="ECO:0000256" key="4">
    <source>
        <dbReference type="HAMAP-Rule" id="MF_01930"/>
    </source>
</evidence>
<evidence type="ECO:0000259" key="5">
    <source>
        <dbReference type="Pfam" id="PF00551"/>
    </source>
</evidence>
<feature type="binding site" evidence="4">
    <location>
        <position position="66"/>
    </location>
    <ligand>
        <name>(6R)-10-formyltetrahydrofolate</name>
        <dbReference type="ChEBI" id="CHEBI:195366"/>
    </ligand>
</feature>
<organism evidence="6 7">
    <name type="scientific">Solimonas aquatica</name>
    <dbReference type="NCBI Taxonomy" id="489703"/>
    <lineage>
        <taxon>Bacteria</taxon>
        <taxon>Pseudomonadati</taxon>
        <taxon>Pseudomonadota</taxon>
        <taxon>Gammaproteobacteria</taxon>
        <taxon>Nevskiales</taxon>
        <taxon>Nevskiaceae</taxon>
        <taxon>Solimonas</taxon>
    </lineage>
</organism>
<comment type="catalytic activity">
    <reaction evidence="4">
        <text>N(1)-(5-phospho-beta-D-ribosyl)glycinamide + (6R)-10-formyltetrahydrofolate = N(2)-formyl-N(1)-(5-phospho-beta-D-ribosyl)glycinamide + (6S)-5,6,7,8-tetrahydrofolate + H(+)</text>
        <dbReference type="Rhea" id="RHEA:15053"/>
        <dbReference type="ChEBI" id="CHEBI:15378"/>
        <dbReference type="ChEBI" id="CHEBI:57453"/>
        <dbReference type="ChEBI" id="CHEBI:143788"/>
        <dbReference type="ChEBI" id="CHEBI:147286"/>
        <dbReference type="ChEBI" id="CHEBI:195366"/>
        <dbReference type="EC" id="2.1.2.2"/>
    </reaction>
</comment>
<comment type="similarity">
    <text evidence="4">Belongs to the GART family.</text>
</comment>
<dbReference type="HAMAP" id="MF_01930">
    <property type="entry name" value="PurN"/>
    <property type="match status" value="1"/>
</dbReference>
<evidence type="ECO:0000313" key="6">
    <source>
        <dbReference type="EMBL" id="SEQ74243.1"/>
    </source>
</evidence>
<dbReference type="GO" id="GO:0006189">
    <property type="term" value="P:'de novo' IMP biosynthetic process"/>
    <property type="evidence" value="ECO:0007669"/>
    <property type="project" value="UniProtKB-UniRule"/>
</dbReference>
<dbReference type="RefSeq" id="WP_093286930.1">
    <property type="nucleotide sequence ID" value="NZ_FOFS01000010.1"/>
</dbReference>
<dbReference type="GO" id="GO:0005829">
    <property type="term" value="C:cytosol"/>
    <property type="evidence" value="ECO:0007669"/>
    <property type="project" value="TreeGrafter"/>
</dbReference>
<feature type="site" description="Raises pKa of active site His" evidence="4">
    <location>
        <position position="146"/>
    </location>
</feature>
<dbReference type="STRING" id="489703.SAMN04488038_11046"/>
<evidence type="ECO:0000256" key="3">
    <source>
        <dbReference type="ARBA" id="ARBA00022755"/>
    </source>
</evidence>
<accession>A0A1H9II03</accession>
<keyword evidence="7" id="KW-1185">Reference proteome</keyword>
<comment type="pathway">
    <text evidence="1 4">Purine metabolism; IMP biosynthesis via de novo pathway; N(2)-formyl-N(1)-(5-phospho-D-ribosyl)glycinamide from N(1)-(5-phospho-D-ribosyl)glycinamide (10-formyl THF route): step 1/1.</text>
</comment>
<evidence type="ECO:0000256" key="1">
    <source>
        <dbReference type="ARBA" id="ARBA00005054"/>
    </source>
</evidence>
<feature type="binding site" evidence="4">
    <location>
        <position position="108"/>
    </location>
    <ligand>
        <name>(6R)-10-formyltetrahydrofolate</name>
        <dbReference type="ChEBI" id="CHEBI:195366"/>
    </ligand>
</feature>
<dbReference type="Pfam" id="PF00551">
    <property type="entry name" value="Formyl_trans_N"/>
    <property type="match status" value="1"/>
</dbReference>
<dbReference type="Gene3D" id="3.40.50.170">
    <property type="entry name" value="Formyl transferase, N-terminal domain"/>
    <property type="match status" value="1"/>
</dbReference>
<keyword evidence="3 4" id="KW-0658">Purine biosynthesis</keyword>
<feature type="active site" description="Proton donor" evidence="4">
    <location>
        <position position="110"/>
    </location>
</feature>
<evidence type="ECO:0000256" key="2">
    <source>
        <dbReference type="ARBA" id="ARBA00022679"/>
    </source>
</evidence>
<feature type="domain" description="Formyl transferase N-terminal" evidence="5">
    <location>
        <begin position="4"/>
        <end position="184"/>
    </location>
</feature>
<feature type="binding site" evidence="4">
    <location>
        <begin position="91"/>
        <end position="94"/>
    </location>
    <ligand>
        <name>(6R)-10-formyltetrahydrofolate</name>
        <dbReference type="ChEBI" id="CHEBI:195366"/>
    </ligand>
</feature>